<evidence type="ECO:0008006" key="7">
    <source>
        <dbReference type="Google" id="ProtNLM"/>
    </source>
</evidence>
<dbReference type="PRINTS" id="PR00301">
    <property type="entry name" value="HEATSHOCK70"/>
</dbReference>
<dbReference type="VEuPathDB" id="MicrosporidiaDB:VCUG_02276"/>
<dbReference type="FunCoup" id="L2GSZ9">
    <property type="interactions" value="223"/>
</dbReference>
<keyword evidence="2 3" id="KW-0067">ATP-binding</keyword>
<dbReference type="SUPFAM" id="SSF53067">
    <property type="entry name" value="Actin-like ATPase domain"/>
    <property type="match status" value="2"/>
</dbReference>
<dbReference type="GO" id="GO:0140662">
    <property type="term" value="F:ATP-dependent protein folding chaperone"/>
    <property type="evidence" value="ECO:0007669"/>
    <property type="project" value="InterPro"/>
</dbReference>
<dbReference type="PROSITE" id="PS01036">
    <property type="entry name" value="HSP70_3"/>
    <property type="match status" value="1"/>
</dbReference>
<evidence type="ECO:0000256" key="2">
    <source>
        <dbReference type="ARBA" id="ARBA00022840"/>
    </source>
</evidence>
<accession>L2GSZ9</accession>
<dbReference type="Gene3D" id="2.60.34.10">
    <property type="entry name" value="Substrate Binding Domain Of DNAk, Chain A, domain 1"/>
    <property type="match status" value="1"/>
</dbReference>
<dbReference type="Pfam" id="PF00012">
    <property type="entry name" value="HSP70"/>
    <property type="match status" value="1"/>
</dbReference>
<comment type="similarity">
    <text evidence="3">Belongs to the heat shock protein 70 family.</text>
</comment>
<evidence type="ECO:0000256" key="3">
    <source>
        <dbReference type="RuleBase" id="RU003322"/>
    </source>
</evidence>
<dbReference type="SUPFAM" id="SSF100920">
    <property type="entry name" value="Heat shock protein 70kD (HSP70), peptide-binding domain"/>
    <property type="match status" value="1"/>
</dbReference>
<dbReference type="OMA" id="MGTDWKI"/>
<evidence type="ECO:0000313" key="6">
    <source>
        <dbReference type="Proteomes" id="UP000011081"/>
    </source>
</evidence>
<dbReference type="InterPro" id="IPR018181">
    <property type="entry name" value="Heat_shock_70_CS"/>
</dbReference>
<dbReference type="PROSITE" id="PS00297">
    <property type="entry name" value="HSP70_1"/>
    <property type="match status" value="1"/>
</dbReference>
<dbReference type="AlphaFoldDB" id="L2GSZ9"/>
<sequence length="543" mass="59941">MNKPAIVGIDLGTTNSCISIMQDSIPTIIENQEGQRTTPSVVNISGENVIAGKPAQRRLLTDPKHTIFNVKRLIGRKYADTEEYTRKLPFDVLEEKDEIQIKVDDKRYEPAKISSFVLSKLKSAAESYLNRPVKLAVITVPAYFNHTQREATKKAGELAGLKVLRVLNEPTSAALNHAITGHIAVYDLGGGTFDISILEKSDNIFEVKATAGDSFLGGDDVDNSLTDFLMGKLMDGNELSDEDLKKIRPRMKKAAESAKKELSTQESVTISVPYAYKDTHFMHELGRAEFEDIVAPLIKKTVKPCLKALKDANIDQVDHLVLVGGMTRMPLVRRLSEEIFKRKPLFTASPDESVAQGAAIQAAILSGDVNKLLLDVTSLSLGIETVGGLMSTIVKRNSTLPLKKSSVFTTSEDGQEEVIVNIYQGEDENVKNNCFLGKIILKNIKKAPKGVPRIEVGFEADVNGIYRVTARDLLTGKEQSAEVTGIQSKENEVAEKIQERMEEKKELVDKNDTKKSSRFFDFVQNLLSNGSQGTVDDKKEEIL</sequence>
<dbReference type="HOGENOM" id="CLU_005965_2_1_1"/>
<protein>
    <recommendedName>
        <fullName evidence="7">Chaperone DnaK</fullName>
    </recommendedName>
</protein>
<dbReference type="GO" id="GO:0005524">
    <property type="term" value="F:ATP binding"/>
    <property type="evidence" value="ECO:0007669"/>
    <property type="project" value="UniProtKB-KW"/>
</dbReference>
<keyword evidence="1 3" id="KW-0547">Nucleotide-binding</keyword>
<proteinExistence type="inferred from homology"/>
<dbReference type="STRING" id="948595.L2GSZ9"/>
<dbReference type="InterPro" id="IPR029047">
    <property type="entry name" value="HSP70_peptide-bd_sf"/>
</dbReference>
<dbReference type="GeneID" id="19880140"/>
<dbReference type="RefSeq" id="XP_008075286.1">
    <property type="nucleotide sequence ID" value="XM_008077095.1"/>
</dbReference>
<dbReference type="InterPro" id="IPR013126">
    <property type="entry name" value="Hsp_70_fam"/>
</dbReference>
<keyword evidence="6" id="KW-1185">Reference proteome</keyword>
<dbReference type="PANTHER" id="PTHR19375">
    <property type="entry name" value="HEAT SHOCK PROTEIN 70KDA"/>
    <property type="match status" value="1"/>
</dbReference>
<dbReference type="FunFam" id="3.90.640.10:FF:000029">
    <property type="entry name" value="Heat shock protein 110"/>
    <property type="match status" value="1"/>
</dbReference>
<evidence type="ECO:0000256" key="4">
    <source>
        <dbReference type="SAM" id="Coils"/>
    </source>
</evidence>
<dbReference type="EMBL" id="GL877455">
    <property type="protein sequence ID" value="ELA46230.1"/>
    <property type="molecule type" value="Genomic_DNA"/>
</dbReference>
<dbReference type="Proteomes" id="UP000011081">
    <property type="component" value="Unassembled WGS sequence"/>
</dbReference>
<evidence type="ECO:0000313" key="5">
    <source>
        <dbReference type="EMBL" id="ELA46230.1"/>
    </source>
</evidence>
<organism evidence="5 6">
    <name type="scientific">Vavraia culicis (isolate floridensis)</name>
    <name type="common">Microsporidian parasite</name>
    <dbReference type="NCBI Taxonomy" id="948595"/>
    <lineage>
        <taxon>Eukaryota</taxon>
        <taxon>Fungi</taxon>
        <taxon>Fungi incertae sedis</taxon>
        <taxon>Microsporidia</taxon>
        <taxon>Pleistophoridae</taxon>
        <taxon>Vavraia</taxon>
    </lineage>
</organism>
<dbReference type="PROSITE" id="PS00329">
    <property type="entry name" value="HSP70_2"/>
    <property type="match status" value="1"/>
</dbReference>
<name>L2GSZ9_VAVCU</name>
<reference evidence="6" key="1">
    <citation type="submission" date="2011-03" db="EMBL/GenBank/DDBJ databases">
        <title>The genome sequence of Vavraia culicis strain floridensis.</title>
        <authorList>
            <consortium name="The Broad Institute Genome Sequencing Platform"/>
            <person name="Cuomo C."/>
            <person name="Becnel J."/>
            <person name="Sanscrainte N."/>
            <person name="Young S.K."/>
            <person name="Zeng Q."/>
            <person name="Gargeya S."/>
            <person name="Fitzgerald M."/>
            <person name="Haas B."/>
            <person name="Abouelleil A."/>
            <person name="Alvarado L."/>
            <person name="Arachchi H.M."/>
            <person name="Berlin A."/>
            <person name="Chapman S.B."/>
            <person name="Gearin G."/>
            <person name="Goldberg J."/>
            <person name="Griggs A."/>
            <person name="Gujja S."/>
            <person name="Hansen M."/>
            <person name="Heiman D."/>
            <person name="Howarth C."/>
            <person name="Larimer J."/>
            <person name="Lui A."/>
            <person name="MacDonald P.J.P."/>
            <person name="McCowen C."/>
            <person name="Montmayeur A."/>
            <person name="Murphy C."/>
            <person name="Neiman D."/>
            <person name="Pearson M."/>
            <person name="Priest M."/>
            <person name="Roberts A."/>
            <person name="Saif S."/>
            <person name="Shea T."/>
            <person name="Sisk P."/>
            <person name="Stolte C."/>
            <person name="Sykes S."/>
            <person name="Wortman J."/>
            <person name="Nusbaum C."/>
            <person name="Birren B."/>
        </authorList>
    </citation>
    <scope>NUCLEOTIDE SEQUENCE [LARGE SCALE GENOMIC DNA]</scope>
    <source>
        <strain evidence="6">floridensis</strain>
    </source>
</reference>
<dbReference type="Gene3D" id="3.30.420.40">
    <property type="match status" value="2"/>
</dbReference>
<dbReference type="InterPro" id="IPR043129">
    <property type="entry name" value="ATPase_NBD"/>
</dbReference>
<dbReference type="FunFam" id="3.30.420.40:FF:000004">
    <property type="entry name" value="Molecular chaperone DnaK"/>
    <property type="match status" value="1"/>
</dbReference>
<keyword evidence="4" id="KW-0175">Coiled coil</keyword>
<dbReference type="InParanoid" id="L2GSZ9"/>
<dbReference type="Gene3D" id="3.90.640.10">
    <property type="entry name" value="Actin, Chain A, domain 4"/>
    <property type="match status" value="1"/>
</dbReference>
<dbReference type="OrthoDB" id="2401965at2759"/>
<evidence type="ECO:0000256" key="1">
    <source>
        <dbReference type="ARBA" id="ARBA00022741"/>
    </source>
</evidence>
<gene>
    <name evidence="5" type="ORF">VCUG_02276</name>
</gene>
<feature type="coiled-coil region" evidence="4">
    <location>
        <begin position="486"/>
        <end position="514"/>
    </location>
</feature>